<accession>A0A164MS03</accession>
<name>A0A164MS03_9CRUS</name>
<reference evidence="5 6" key="1">
    <citation type="submission" date="2016-03" db="EMBL/GenBank/DDBJ databases">
        <title>EvidentialGene: Evidence-directed Construction of Genes on Genomes.</title>
        <authorList>
            <person name="Gilbert D.G."/>
            <person name="Choi J.-H."/>
            <person name="Mockaitis K."/>
            <person name="Colbourne J."/>
            <person name="Pfrender M."/>
        </authorList>
    </citation>
    <scope>NUCLEOTIDE SEQUENCE [LARGE SCALE GENOMIC DNA]</scope>
    <source>
        <strain evidence="5 6">Xinb3</strain>
        <tissue evidence="5">Complete organism</tissue>
    </source>
</reference>
<feature type="domain" description="Helitron helicase-like" evidence="3">
    <location>
        <begin position="640"/>
        <end position="772"/>
    </location>
</feature>
<gene>
    <name evidence="5" type="ORF">APZ42_031547</name>
</gene>
<evidence type="ECO:0000256" key="1">
    <source>
        <dbReference type="SAM" id="Coils"/>
    </source>
</evidence>
<comment type="caution">
    <text evidence="5">The sequence shown here is derived from an EMBL/GenBank/DDBJ whole genome shotgun (WGS) entry which is preliminary data.</text>
</comment>
<sequence>MAQKRSGDSSFSSFLKESESPKKGKVSSSYGPTDNFQSSVVELKGSSVTNNRKLRVVHIAIGSVGTRYSSYAPLLVFDFVDTNGVFVRGYTFIKSLVRSVPEVLHLDDIVFVRGGLVEVELNVTRWASKNFSLKKVVVIKGVIQKAKEDALELVAYFDTIIKDAPADDGKVRELLDWINDVPAVGASSKKVDAEVVPLEGTTGLADDAGGCPAVGVDRWCKDRLSVATENRGVELLKTSLETPTAVGSASSIEYAADHAITERSVMLPTIAVSQIYICDESTIPSCFKTLKREKLPKLAIANGNWVGQLPADLRKMSFGTRSLMRSVQTFVRITAFTGTIGPGGSSLKGHTPVRVLVVSPFTSDAATFYKGKIASTKADYIIEPTQIKALYQFWRDIHNDVVENISFDDESFLQLPDDVVSPDVFLVEKDGIKEIVEEMHGRENTQKKTVTTAGDSLLRSVDEETDATMISSTITIGDNANTNSNGNEHQQLIEFVSDSMPKYLETLYPDLFPFGHGGFDENRKVWVSNKALVAYYANLSTRQFQQDFALPVYDYIARRASSNMARIRAYLPSRIRNQYGSVIPRAEAYGRISNEDLKKATKYDIECVKSKLFGQMQPRPPESLNGLASTFFTDQKIDNQEIQHSQAAAQKNRQDIYASHANNGKAYIWLTISPNDAKSWQVLWFTLGPAESRPHSDAIPLGSKRFTVLGNHPVAAALNFQRILDIVIKYVIGWCQSKNRPYKRGGLFGVPKAWLRVVEEQSRLTLHTHMLIWLCGHGSIEKQFDDALKLADGDLFEREFCAGEKLKIASRTKLEIMRKIGRICECQILLCEKCKRTVTITEKLMSALQLGYVRLGKHMPSDDDVDTLIWRNLREKPLVNSRDEVDLWTLDLASIHLRVNQHYWRHRKNCFKNGRNSCRYSIPPVPTEVTQIVAGFQKLSLALRRERRIFFFTDCIVHIMSVLNCNNCVKYVKDQKVRMYYGAYSTKPSADCEQALNESLRSIEKYGDKMTEQQEKAENAVADHRRQLEENGGIVDGALPMPRRSDFSVGLGKLLSGVRASTKGDTICGPLAAFVLLRKILKTNFCCDPFQRHKNKVVGDKLISLHLSDSVYAATNTLRLIPGYKICKRCFEFMDSNILKPSNQESPAKSCMDSSEPLYFNSPEVKVYTPRRIISALSNASIISPIAELDRSNSERRLRICSDVLDKVKRNVLETEDLSLFNANDYKELLDAVRVKINLSKNGSERLSLLTLATHSWTHEQTSDFFGVSKYSATQAADLKIRIGILAQAPKKRSLSDEEKARIIDFYTSDEYSRQLPGMKNVKSVKQLNGKRMKIQKRLLLVNIKELYAEYKKKRHFCKWRQGKRVNLDFFPAPPRLTKLYPDSAPIAFYQGGVGG</sequence>
<evidence type="ECO:0000259" key="4">
    <source>
        <dbReference type="Pfam" id="PF20209"/>
    </source>
</evidence>
<proteinExistence type="predicted"/>
<keyword evidence="6" id="KW-1185">Reference proteome</keyword>
<dbReference type="InterPro" id="IPR025476">
    <property type="entry name" value="Helitron_helicase-like"/>
</dbReference>
<dbReference type="Pfam" id="PF20209">
    <property type="entry name" value="DUF6570"/>
    <property type="match status" value="1"/>
</dbReference>
<protein>
    <submittedName>
        <fullName evidence="5">Uncharacterized protein</fullName>
    </submittedName>
</protein>
<evidence type="ECO:0000256" key="2">
    <source>
        <dbReference type="SAM" id="MobiDB-lite"/>
    </source>
</evidence>
<dbReference type="OrthoDB" id="6343597at2759"/>
<dbReference type="Pfam" id="PF14214">
    <property type="entry name" value="Helitron_like_N"/>
    <property type="match status" value="1"/>
</dbReference>
<evidence type="ECO:0000259" key="3">
    <source>
        <dbReference type="Pfam" id="PF14214"/>
    </source>
</evidence>
<evidence type="ECO:0000313" key="6">
    <source>
        <dbReference type="Proteomes" id="UP000076858"/>
    </source>
</evidence>
<evidence type="ECO:0000313" key="5">
    <source>
        <dbReference type="EMBL" id="KZS05303.1"/>
    </source>
</evidence>
<dbReference type="EMBL" id="LRGB01002969">
    <property type="protein sequence ID" value="KZS05303.1"/>
    <property type="molecule type" value="Genomic_DNA"/>
</dbReference>
<keyword evidence="1" id="KW-0175">Coiled coil</keyword>
<organism evidence="5 6">
    <name type="scientific">Daphnia magna</name>
    <dbReference type="NCBI Taxonomy" id="35525"/>
    <lineage>
        <taxon>Eukaryota</taxon>
        <taxon>Metazoa</taxon>
        <taxon>Ecdysozoa</taxon>
        <taxon>Arthropoda</taxon>
        <taxon>Crustacea</taxon>
        <taxon>Branchiopoda</taxon>
        <taxon>Diplostraca</taxon>
        <taxon>Cladocera</taxon>
        <taxon>Anomopoda</taxon>
        <taxon>Daphniidae</taxon>
        <taxon>Daphnia</taxon>
    </lineage>
</organism>
<dbReference type="PANTHER" id="PTHR46601:SF1">
    <property type="entry name" value="ADF-H DOMAIN-CONTAINING PROTEIN"/>
    <property type="match status" value="1"/>
</dbReference>
<feature type="coiled-coil region" evidence="1">
    <location>
        <begin position="1003"/>
        <end position="1030"/>
    </location>
</feature>
<dbReference type="InterPro" id="IPR046700">
    <property type="entry name" value="DUF6570"/>
</dbReference>
<feature type="region of interest" description="Disordered" evidence="2">
    <location>
        <begin position="1"/>
        <end position="31"/>
    </location>
</feature>
<dbReference type="PANTHER" id="PTHR46601">
    <property type="entry name" value="ULP_PROTEASE DOMAIN-CONTAINING PROTEIN"/>
    <property type="match status" value="1"/>
</dbReference>
<feature type="domain" description="DUF6570" evidence="4">
    <location>
        <begin position="292"/>
        <end position="411"/>
    </location>
</feature>
<dbReference type="Proteomes" id="UP000076858">
    <property type="component" value="Unassembled WGS sequence"/>
</dbReference>